<gene>
    <name evidence="4" type="ORF">Ssi02_76340</name>
</gene>
<dbReference type="InterPro" id="IPR016181">
    <property type="entry name" value="Acyl_CoA_acyltransferase"/>
</dbReference>
<name>A0A919RPL3_9ACTN</name>
<dbReference type="AlphaFoldDB" id="A0A919RPL3"/>
<evidence type="ECO:0000313" key="4">
    <source>
        <dbReference type="EMBL" id="GII97403.1"/>
    </source>
</evidence>
<dbReference type="RefSeq" id="WP_204033245.1">
    <property type="nucleotide sequence ID" value="NZ_BOOW01000059.1"/>
</dbReference>
<keyword evidence="2" id="KW-0012">Acyltransferase</keyword>
<accession>A0A919RPL3</accession>
<dbReference type="GO" id="GO:0008080">
    <property type="term" value="F:N-acetyltransferase activity"/>
    <property type="evidence" value="ECO:0007669"/>
    <property type="project" value="TreeGrafter"/>
</dbReference>
<feature type="domain" description="N-acetyltransferase" evidence="3">
    <location>
        <begin position="2"/>
        <end position="143"/>
    </location>
</feature>
<proteinExistence type="predicted"/>
<dbReference type="PANTHER" id="PTHR10545:SF29">
    <property type="entry name" value="GH14572P-RELATED"/>
    <property type="match status" value="1"/>
</dbReference>
<evidence type="ECO:0000256" key="2">
    <source>
        <dbReference type="ARBA" id="ARBA00023315"/>
    </source>
</evidence>
<keyword evidence="1" id="KW-0808">Transferase</keyword>
<dbReference type="PROSITE" id="PS51186">
    <property type="entry name" value="GNAT"/>
    <property type="match status" value="1"/>
</dbReference>
<evidence type="ECO:0000259" key="3">
    <source>
        <dbReference type="PROSITE" id="PS51186"/>
    </source>
</evidence>
<dbReference type="InterPro" id="IPR051016">
    <property type="entry name" value="Diverse_Substrate_AcTransf"/>
</dbReference>
<sequence>MVTIRLATPDDAPALHKLITGLAGQQNLLDHVTVTPGQLAGVLARPEAGSLLAEEDGRAIGYVSWVRSVSFWLGSEYIHLDDLYVTEDMRGRGVGERLMRTLADLNPDTVIRWEVQQDNIAAQRFYERLGAKILFRGVCNWRP</sequence>
<evidence type="ECO:0000313" key="5">
    <source>
        <dbReference type="Proteomes" id="UP000606172"/>
    </source>
</evidence>
<dbReference type="EMBL" id="BOOW01000059">
    <property type="protein sequence ID" value="GII97403.1"/>
    <property type="molecule type" value="Genomic_DNA"/>
</dbReference>
<dbReference type="PANTHER" id="PTHR10545">
    <property type="entry name" value="DIAMINE N-ACETYLTRANSFERASE"/>
    <property type="match status" value="1"/>
</dbReference>
<dbReference type="CDD" id="cd04301">
    <property type="entry name" value="NAT_SF"/>
    <property type="match status" value="1"/>
</dbReference>
<reference evidence="4" key="1">
    <citation type="submission" date="2021-01" db="EMBL/GenBank/DDBJ databases">
        <title>Whole genome shotgun sequence of Sinosporangium siamense NBRC 109515.</title>
        <authorList>
            <person name="Komaki H."/>
            <person name="Tamura T."/>
        </authorList>
    </citation>
    <scope>NUCLEOTIDE SEQUENCE</scope>
    <source>
        <strain evidence="4">NBRC 109515</strain>
    </source>
</reference>
<dbReference type="Gene3D" id="3.40.630.30">
    <property type="match status" value="1"/>
</dbReference>
<evidence type="ECO:0000256" key="1">
    <source>
        <dbReference type="ARBA" id="ARBA00022679"/>
    </source>
</evidence>
<organism evidence="4 5">
    <name type="scientific">Sinosporangium siamense</name>
    <dbReference type="NCBI Taxonomy" id="1367973"/>
    <lineage>
        <taxon>Bacteria</taxon>
        <taxon>Bacillati</taxon>
        <taxon>Actinomycetota</taxon>
        <taxon>Actinomycetes</taxon>
        <taxon>Streptosporangiales</taxon>
        <taxon>Streptosporangiaceae</taxon>
        <taxon>Sinosporangium</taxon>
    </lineage>
</organism>
<comment type="caution">
    <text evidence="4">The sequence shown here is derived from an EMBL/GenBank/DDBJ whole genome shotgun (WGS) entry which is preliminary data.</text>
</comment>
<dbReference type="InterPro" id="IPR000182">
    <property type="entry name" value="GNAT_dom"/>
</dbReference>
<dbReference type="Pfam" id="PF00583">
    <property type="entry name" value="Acetyltransf_1"/>
    <property type="match status" value="1"/>
</dbReference>
<keyword evidence="5" id="KW-1185">Reference proteome</keyword>
<dbReference type="Proteomes" id="UP000606172">
    <property type="component" value="Unassembled WGS sequence"/>
</dbReference>
<protein>
    <submittedName>
        <fullName evidence="4">N-acetyltransferase</fullName>
    </submittedName>
</protein>
<dbReference type="SUPFAM" id="SSF55729">
    <property type="entry name" value="Acyl-CoA N-acyltransferases (Nat)"/>
    <property type="match status" value="1"/>
</dbReference>